<feature type="coiled-coil region" evidence="1">
    <location>
        <begin position="146"/>
        <end position="173"/>
    </location>
</feature>
<evidence type="ECO:0000313" key="2">
    <source>
        <dbReference type="EMBL" id="OQR79332.1"/>
    </source>
</evidence>
<dbReference type="AlphaFoldDB" id="A0A1V9Y0W0"/>
<dbReference type="Gene3D" id="3.40.50.300">
    <property type="entry name" value="P-loop containing nucleotide triphosphate hydrolases"/>
    <property type="match status" value="1"/>
</dbReference>
<accession>A0A1V9Y0W0</accession>
<gene>
    <name evidence="2" type="ORF">BIW11_05810</name>
</gene>
<keyword evidence="1" id="KW-0175">Coiled coil</keyword>
<evidence type="ECO:0000313" key="3">
    <source>
        <dbReference type="Proteomes" id="UP000192247"/>
    </source>
</evidence>
<comment type="caution">
    <text evidence="2">The sequence shown here is derived from an EMBL/GenBank/DDBJ whole genome shotgun (WGS) entry which is preliminary data.</text>
</comment>
<name>A0A1V9Y0W0_9ACAR</name>
<dbReference type="Proteomes" id="UP000192247">
    <property type="component" value="Unassembled WGS sequence"/>
</dbReference>
<evidence type="ECO:0000256" key="1">
    <source>
        <dbReference type="SAM" id="Coils"/>
    </source>
</evidence>
<protein>
    <submittedName>
        <fullName evidence="2">Uncharacterized protein</fullName>
    </submittedName>
</protein>
<keyword evidence="3" id="KW-1185">Reference proteome</keyword>
<dbReference type="EMBL" id="MNPL01001241">
    <property type="protein sequence ID" value="OQR79332.1"/>
    <property type="molecule type" value="Genomic_DNA"/>
</dbReference>
<proteinExistence type="predicted"/>
<organism evidence="2 3">
    <name type="scientific">Tropilaelaps mercedesae</name>
    <dbReference type="NCBI Taxonomy" id="418985"/>
    <lineage>
        <taxon>Eukaryota</taxon>
        <taxon>Metazoa</taxon>
        <taxon>Ecdysozoa</taxon>
        <taxon>Arthropoda</taxon>
        <taxon>Chelicerata</taxon>
        <taxon>Arachnida</taxon>
        <taxon>Acari</taxon>
        <taxon>Parasitiformes</taxon>
        <taxon>Mesostigmata</taxon>
        <taxon>Gamasina</taxon>
        <taxon>Dermanyssoidea</taxon>
        <taxon>Laelapidae</taxon>
        <taxon>Tropilaelaps</taxon>
    </lineage>
</organism>
<reference evidence="2 3" key="1">
    <citation type="journal article" date="2017" name="Gigascience">
        <title>Draft genome of the honey bee ectoparasitic mite, Tropilaelaps mercedesae, is shaped by the parasitic life history.</title>
        <authorList>
            <person name="Dong X."/>
            <person name="Armstrong S.D."/>
            <person name="Xia D."/>
            <person name="Makepeace B.L."/>
            <person name="Darby A.C."/>
            <person name="Kadowaki T."/>
        </authorList>
    </citation>
    <scope>NUCLEOTIDE SEQUENCE [LARGE SCALE GENOMIC DNA]</scope>
    <source>
        <strain evidence="2">Wuxi-XJTLU</strain>
    </source>
</reference>
<sequence length="209" mass="23496">MFSVGQNGSGKSTILKAVEIAFAAIHNRIENSALSNASGVFVSPITTGAKRQTPMELTLVLGEKTISVNGDLPNDLVHFGEALGDAEHYVQIRARCKRNLAKINLEFSVNGARVTFSRLHEYFRNLGITTNSVQLIRQDQKQLKRANVAQEKNLTLEKRKRSLERKLNANELKLIKDEIVALRINIVKFMEFQKIITAKLFKVTNKHKV</sequence>
<dbReference type="InParanoid" id="A0A1V9Y0W0"/>
<dbReference type="InterPro" id="IPR027417">
    <property type="entry name" value="P-loop_NTPase"/>
</dbReference>
<dbReference type="SUPFAM" id="SSF52540">
    <property type="entry name" value="P-loop containing nucleoside triphosphate hydrolases"/>
    <property type="match status" value="1"/>
</dbReference>